<evidence type="ECO:0000256" key="2">
    <source>
        <dbReference type="ARBA" id="ARBA00022741"/>
    </source>
</evidence>
<keyword evidence="4" id="KW-0648">Protein biosynthesis</keyword>
<sequence>MSGPPVSQPGEMEEMSVHAEQPREDNDQEDTPFEAENTFQLYAKYEYLSAGMVTATCQSTIFHAMDKVILVAYPYMPFFSEEEWSLAEFLTPSCLSKGSINSF</sequence>
<evidence type="ECO:0000256" key="6">
    <source>
        <dbReference type="SAM" id="MobiDB-lite"/>
    </source>
</evidence>
<organism evidence="8 9">
    <name type="scientific">Sphaerobolus stellatus (strain SS14)</name>
    <dbReference type="NCBI Taxonomy" id="990650"/>
    <lineage>
        <taxon>Eukaryota</taxon>
        <taxon>Fungi</taxon>
        <taxon>Dikarya</taxon>
        <taxon>Basidiomycota</taxon>
        <taxon>Agaricomycotina</taxon>
        <taxon>Agaricomycetes</taxon>
        <taxon>Phallomycetidae</taxon>
        <taxon>Geastrales</taxon>
        <taxon>Sphaerobolaceae</taxon>
        <taxon>Sphaerobolus</taxon>
    </lineage>
</organism>
<keyword evidence="5" id="KW-0030">Aminoacyl-tRNA synthetase</keyword>
<keyword evidence="2" id="KW-0547">Nucleotide-binding</keyword>
<dbReference type="Proteomes" id="UP000054279">
    <property type="component" value="Unassembled WGS sequence"/>
</dbReference>
<evidence type="ECO:0000259" key="7">
    <source>
        <dbReference type="Pfam" id="PF08264"/>
    </source>
</evidence>
<keyword evidence="3" id="KW-0067">ATP-binding</keyword>
<evidence type="ECO:0000256" key="3">
    <source>
        <dbReference type="ARBA" id="ARBA00022840"/>
    </source>
</evidence>
<protein>
    <recommendedName>
        <fullName evidence="7">Methionyl/Valyl/Leucyl/Isoleucyl-tRNA synthetase anticodon-binding domain-containing protein</fullName>
    </recommendedName>
</protein>
<dbReference type="AlphaFoldDB" id="A0A0C9UVF6"/>
<dbReference type="HOGENOM" id="CLU_2265432_0_0_1"/>
<name>A0A0C9UVF6_SPHS4</name>
<evidence type="ECO:0000313" key="9">
    <source>
        <dbReference type="Proteomes" id="UP000054279"/>
    </source>
</evidence>
<dbReference type="InterPro" id="IPR009080">
    <property type="entry name" value="tRNAsynth_Ia_anticodon-bd"/>
</dbReference>
<dbReference type="GO" id="GO:0005524">
    <property type="term" value="F:ATP binding"/>
    <property type="evidence" value="ECO:0007669"/>
    <property type="project" value="UniProtKB-KW"/>
</dbReference>
<dbReference type="GO" id="GO:0006418">
    <property type="term" value="P:tRNA aminoacylation for protein translation"/>
    <property type="evidence" value="ECO:0007669"/>
    <property type="project" value="InterPro"/>
</dbReference>
<keyword evidence="9" id="KW-1185">Reference proteome</keyword>
<dbReference type="Pfam" id="PF08264">
    <property type="entry name" value="Anticodon_1"/>
    <property type="match status" value="1"/>
</dbReference>
<feature type="region of interest" description="Disordered" evidence="6">
    <location>
        <begin position="1"/>
        <end position="35"/>
    </location>
</feature>
<evidence type="ECO:0000256" key="5">
    <source>
        <dbReference type="ARBA" id="ARBA00023146"/>
    </source>
</evidence>
<dbReference type="EMBL" id="KN837104">
    <property type="protein sequence ID" value="KIJ47025.1"/>
    <property type="molecule type" value="Genomic_DNA"/>
</dbReference>
<evidence type="ECO:0000256" key="1">
    <source>
        <dbReference type="ARBA" id="ARBA00022598"/>
    </source>
</evidence>
<evidence type="ECO:0000313" key="8">
    <source>
        <dbReference type="EMBL" id="KIJ47025.1"/>
    </source>
</evidence>
<feature type="domain" description="Methionyl/Valyl/Leucyl/Isoleucyl-tRNA synthetase anticodon-binding" evidence="7">
    <location>
        <begin position="49"/>
        <end position="85"/>
    </location>
</feature>
<dbReference type="GO" id="GO:0004812">
    <property type="term" value="F:aminoacyl-tRNA ligase activity"/>
    <property type="evidence" value="ECO:0007669"/>
    <property type="project" value="UniProtKB-KW"/>
</dbReference>
<dbReference type="InterPro" id="IPR013155">
    <property type="entry name" value="M/V/L/I-tRNA-synth_anticd-bd"/>
</dbReference>
<dbReference type="SUPFAM" id="SSF47323">
    <property type="entry name" value="Anticodon-binding domain of a subclass of class I aminoacyl-tRNA synthetases"/>
    <property type="match status" value="1"/>
</dbReference>
<feature type="compositionally biased region" description="Basic and acidic residues" evidence="6">
    <location>
        <begin position="15"/>
        <end position="25"/>
    </location>
</feature>
<reference evidence="8 9" key="1">
    <citation type="submission" date="2014-06" db="EMBL/GenBank/DDBJ databases">
        <title>Evolutionary Origins and Diversification of the Mycorrhizal Mutualists.</title>
        <authorList>
            <consortium name="DOE Joint Genome Institute"/>
            <consortium name="Mycorrhizal Genomics Consortium"/>
            <person name="Kohler A."/>
            <person name="Kuo A."/>
            <person name="Nagy L.G."/>
            <person name="Floudas D."/>
            <person name="Copeland A."/>
            <person name="Barry K.W."/>
            <person name="Cichocki N."/>
            <person name="Veneault-Fourrey C."/>
            <person name="LaButti K."/>
            <person name="Lindquist E.A."/>
            <person name="Lipzen A."/>
            <person name="Lundell T."/>
            <person name="Morin E."/>
            <person name="Murat C."/>
            <person name="Riley R."/>
            <person name="Ohm R."/>
            <person name="Sun H."/>
            <person name="Tunlid A."/>
            <person name="Henrissat B."/>
            <person name="Grigoriev I.V."/>
            <person name="Hibbett D.S."/>
            <person name="Martin F."/>
        </authorList>
    </citation>
    <scope>NUCLEOTIDE SEQUENCE [LARGE SCALE GENOMIC DNA]</scope>
    <source>
        <strain evidence="8 9">SS14</strain>
    </source>
</reference>
<keyword evidence="1" id="KW-0436">Ligase</keyword>
<accession>A0A0C9UVF6</accession>
<gene>
    <name evidence="8" type="ORF">M422DRAFT_45910</name>
</gene>
<evidence type="ECO:0000256" key="4">
    <source>
        <dbReference type="ARBA" id="ARBA00022917"/>
    </source>
</evidence>
<proteinExistence type="predicted"/>